<evidence type="ECO:0000256" key="4">
    <source>
        <dbReference type="ARBA" id="ARBA00022771"/>
    </source>
</evidence>
<feature type="region of interest" description="Disordered" evidence="8">
    <location>
        <begin position="329"/>
        <end position="352"/>
    </location>
</feature>
<comment type="caution">
    <text evidence="10">The sequence shown here is derived from an EMBL/GenBank/DDBJ whole genome shotgun (WGS) entry which is preliminary data.</text>
</comment>
<keyword evidence="6" id="KW-0539">Nucleus</keyword>
<keyword evidence="4 7" id="KW-0863">Zinc-finger</keyword>
<accession>A0A2G8KX04</accession>
<dbReference type="EMBL" id="MRZV01000325">
    <property type="protein sequence ID" value="PIK52543.1"/>
    <property type="molecule type" value="Genomic_DNA"/>
</dbReference>
<dbReference type="Gene3D" id="3.30.160.60">
    <property type="entry name" value="Classic Zinc Finger"/>
    <property type="match status" value="3"/>
</dbReference>
<dbReference type="PROSITE" id="PS00028">
    <property type="entry name" value="ZINC_FINGER_C2H2_1"/>
    <property type="match status" value="3"/>
</dbReference>
<dbReference type="STRING" id="307972.A0A2G8KX04"/>
<feature type="domain" description="C2H2-type" evidence="9">
    <location>
        <begin position="254"/>
        <end position="282"/>
    </location>
</feature>
<evidence type="ECO:0000313" key="11">
    <source>
        <dbReference type="Proteomes" id="UP000230750"/>
    </source>
</evidence>
<evidence type="ECO:0000259" key="9">
    <source>
        <dbReference type="PROSITE" id="PS50157"/>
    </source>
</evidence>
<feature type="compositionally biased region" description="Basic residues" evidence="8">
    <location>
        <begin position="338"/>
        <end position="352"/>
    </location>
</feature>
<dbReference type="Pfam" id="PF00096">
    <property type="entry name" value="zf-C2H2"/>
    <property type="match status" value="2"/>
</dbReference>
<keyword evidence="2" id="KW-0479">Metal-binding</keyword>
<organism evidence="10 11">
    <name type="scientific">Stichopus japonicus</name>
    <name type="common">Sea cucumber</name>
    <dbReference type="NCBI Taxonomy" id="307972"/>
    <lineage>
        <taxon>Eukaryota</taxon>
        <taxon>Metazoa</taxon>
        <taxon>Echinodermata</taxon>
        <taxon>Eleutherozoa</taxon>
        <taxon>Echinozoa</taxon>
        <taxon>Holothuroidea</taxon>
        <taxon>Aspidochirotacea</taxon>
        <taxon>Aspidochirotida</taxon>
        <taxon>Stichopodidae</taxon>
        <taxon>Apostichopus</taxon>
    </lineage>
</organism>
<dbReference type="FunFam" id="3.30.160.60:FF:000065">
    <property type="entry name" value="B-cell CLL/lymphoma 6, member B"/>
    <property type="match status" value="1"/>
</dbReference>
<reference evidence="10 11" key="1">
    <citation type="journal article" date="2017" name="PLoS Biol.">
        <title>The sea cucumber genome provides insights into morphological evolution and visceral regeneration.</title>
        <authorList>
            <person name="Zhang X."/>
            <person name="Sun L."/>
            <person name="Yuan J."/>
            <person name="Sun Y."/>
            <person name="Gao Y."/>
            <person name="Zhang L."/>
            <person name="Li S."/>
            <person name="Dai H."/>
            <person name="Hamel J.F."/>
            <person name="Liu C."/>
            <person name="Yu Y."/>
            <person name="Liu S."/>
            <person name="Lin W."/>
            <person name="Guo K."/>
            <person name="Jin S."/>
            <person name="Xu P."/>
            <person name="Storey K.B."/>
            <person name="Huan P."/>
            <person name="Zhang T."/>
            <person name="Zhou Y."/>
            <person name="Zhang J."/>
            <person name="Lin C."/>
            <person name="Li X."/>
            <person name="Xing L."/>
            <person name="Huo D."/>
            <person name="Sun M."/>
            <person name="Wang L."/>
            <person name="Mercier A."/>
            <person name="Li F."/>
            <person name="Yang H."/>
            <person name="Xiang J."/>
        </authorList>
    </citation>
    <scope>NUCLEOTIDE SEQUENCE [LARGE SCALE GENOMIC DNA]</scope>
    <source>
        <strain evidence="10">Shaxun</strain>
        <tissue evidence="10">Muscle</tissue>
    </source>
</reference>
<dbReference type="Proteomes" id="UP000230750">
    <property type="component" value="Unassembled WGS sequence"/>
</dbReference>
<dbReference type="SUPFAM" id="SSF57667">
    <property type="entry name" value="beta-beta-alpha zinc fingers"/>
    <property type="match status" value="2"/>
</dbReference>
<evidence type="ECO:0000256" key="6">
    <source>
        <dbReference type="ARBA" id="ARBA00023242"/>
    </source>
</evidence>
<dbReference type="AlphaFoldDB" id="A0A2G8KX04"/>
<feature type="domain" description="C2H2-type" evidence="9">
    <location>
        <begin position="225"/>
        <end position="252"/>
    </location>
</feature>
<evidence type="ECO:0000256" key="2">
    <source>
        <dbReference type="ARBA" id="ARBA00022723"/>
    </source>
</evidence>
<feature type="domain" description="C2H2-type" evidence="9">
    <location>
        <begin position="311"/>
        <end position="338"/>
    </location>
</feature>
<protein>
    <submittedName>
        <fullName evidence="10">Deleted in malignant brain tumors 1 protein</fullName>
    </submittedName>
</protein>
<dbReference type="PROSITE" id="PS50157">
    <property type="entry name" value="ZINC_FINGER_C2H2_2"/>
    <property type="match status" value="4"/>
</dbReference>
<dbReference type="GO" id="GO:0008270">
    <property type="term" value="F:zinc ion binding"/>
    <property type="evidence" value="ECO:0007669"/>
    <property type="project" value="UniProtKB-KW"/>
</dbReference>
<dbReference type="InterPro" id="IPR050888">
    <property type="entry name" value="ZnF_C2H2-type_TF"/>
</dbReference>
<keyword evidence="5" id="KW-0862">Zinc</keyword>
<dbReference type="InterPro" id="IPR013087">
    <property type="entry name" value="Znf_C2H2_type"/>
</dbReference>
<evidence type="ECO:0000256" key="7">
    <source>
        <dbReference type="PROSITE-ProRule" id="PRU00042"/>
    </source>
</evidence>
<comment type="subcellular location">
    <subcellularLocation>
        <location evidence="1">Nucleus</location>
    </subcellularLocation>
</comment>
<gene>
    <name evidence="10" type="ORF">BSL78_10582</name>
</gene>
<evidence type="ECO:0000256" key="1">
    <source>
        <dbReference type="ARBA" id="ARBA00004123"/>
    </source>
</evidence>
<evidence type="ECO:0000313" key="10">
    <source>
        <dbReference type="EMBL" id="PIK52543.1"/>
    </source>
</evidence>
<evidence type="ECO:0000256" key="8">
    <source>
        <dbReference type="SAM" id="MobiDB-lite"/>
    </source>
</evidence>
<keyword evidence="11" id="KW-1185">Reference proteome</keyword>
<dbReference type="OrthoDB" id="427030at2759"/>
<evidence type="ECO:0000256" key="3">
    <source>
        <dbReference type="ARBA" id="ARBA00022737"/>
    </source>
</evidence>
<keyword evidence="3" id="KW-0677">Repeat</keyword>
<dbReference type="PANTHER" id="PTHR24406">
    <property type="entry name" value="TRANSCRIPTIONAL REPRESSOR CTCFL-RELATED"/>
    <property type="match status" value="1"/>
</dbReference>
<dbReference type="GO" id="GO:0005634">
    <property type="term" value="C:nucleus"/>
    <property type="evidence" value="ECO:0007669"/>
    <property type="project" value="UniProtKB-SubCell"/>
</dbReference>
<proteinExistence type="predicted"/>
<dbReference type="SMART" id="SM00355">
    <property type="entry name" value="ZnF_C2H2"/>
    <property type="match status" value="5"/>
</dbReference>
<feature type="domain" description="C2H2-type" evidence="9">
    <location>
        <begin position="283"/>
        <end position="310"/>
    </location>
</feature>
<dbReference type="InterPro" id="IPR036236">
    <property type="entry name" value="Znf_C2H2_sf"/>
</dbReference>
<sequence length="352" mass="40201">MEATAVEEVKEVKEVKEVNEVTTVDPDKGRKLSSTTQTAVLNVLYNNLQKAIIDCVAKGSSLLLSVSDTAPKLQSLPGRAVINIPGDVQVVNLSKDIRNILMNEDVYLKQAAAPPAATPSQNEEENEGVEFRKEINLEPLAKPQNDDAGIWNCICMHCSASFSRLCPVFKAQIDELIQKRRQARKKRPYRPDPRRSLRVKCKYCDKVVTNQSIKFHLQAHEGMNYPCNFCSKTFKTPFSQVRHEKLHFTAKKEIQCPHCPKAFPTRGSFNVHLNIKHRSLQRHFCDICGKGWYFAHQVTLHRRVHTGELPFVCEHCGRGFRLKHQLSLHMKQHDPNKPTKRKSPTKRPKPKK</sequence>
<name>A0A2G8KX04_STIJA</name>
<evidence type="ECO:0000256" key="5">
    <source>
        <dbReference type="ARBA" id="ARBA00022833"/>
    </source>
</evidence>